<feature type="domain" description="Sushi" evidence="4">
    <location>
        <begin position="25"/>
        <end position="79"/>
    </location>
</feature>
<dbReference type="OrthoDB" id="6162141at2759"/>
<dbReference type="Proteomes" id="UP000678393">
    <property type="component" value="Unassembled WGS sequence"/>
</dbReference>
<dbReference type="InterPro" id="IPR035976">
    <property type="entry name" value="Sushi/SCR/CCP_sf"/>
</dbReference>
<evidence type="ECO:0000313" key="6">
    <source>
        <dbReference type="Proteomes" id="UP000678393"/>
    </source>
</evidence>
<dbReference type="SMART" id="SM00032">
    <property type="entry name" value="CCP"/>
    <property type="match status" value="1"/>
</dbReference>
<evidence type="ECO:0000313" key="5">
    <source>
        <dbReference type="EMBL" id="CAG5132827.1"/>
    </source>
</evidence>
<proteinExistence type="predicted"/>
<comment type="caution">
    <text evidence="5">The sequence shown here is derived from an EMBL/GenBank/DDBJ whole genome shotgun (WGS) entry which is preliminary data.</text>
</comment>
<keyword evidence="6" id="KW-1185">Reference proteome</keyword>
<dbReference type="AlphaFoldDB" id="A0A8S3ZTH8"/>
<protein>
    <recommendedName>
        <fullName evidence="4">Sushi domain-containing protein</fullName>
    </recommendedName>
</protein>
<keyword evidence="3" id="KW-0732">Signal</keyword>
<dbReference type="Pfam" id="PF00084">
    <property type="entry name" value="Sushi"/>
    <property type="match status" value="1"/>
</dbReference>
<evidence type="ECO:0000259" key="4">
    <source>
        <dbReference type="PROSITE" id="PS50923"/>
    </source>
</evidence>
<name>A0A8S3ZTH8_9EUPU</name>
<evidence type="ECO:0000256" key="3">
    <source>
        <dbReference type="SAM" id="SignalP"/>
    </source>
</evidence>
<dbReference type="SUPFAM" id="SSF57535">
    <property type="entry name" value="Complement control module/SCR domain"/>
    <property type="match status" value="1"/>
</dbReference>
<dbReference type="CDD" id="cd00033">
    <property type="entry name" value="CCP"/>
    <property type="match status" value="1"/>
</dbReference>
<dbReference type="Gene3D" id="2.10.70.10">
    <property type="entry name" value="Complement Module, domain 1"/>
    <property type="match status" value="1"/>
</dbReference>
<dbReference type="EMBL" id="CAJHNH020005668">
    <property type="protein sequence ID" value="CAG5132827.1"/>
    <property type="molecule type" value="Genomic_DNA"/>
</dbReference>
<keyword evidence="1 2" id="KW-1015">Disulfide bond</keyword>
<evidence type="ECO:0000256" key="2">
    <source>
        <dbReference type="PROSITE-ProRule" id="PRU00302"/>
    </source>
</evidence>
<dbReference type="InterPro" id="IPR000436">
    <property type="entry name" value="Sushi_SCR_CCP_dom"/>
</dbReference>
<feature type="disulfide bond" evidence="2">
    <location>
        <begin position="50"/>
        <end position="77"/>
    </location>
</feature>
<gene>
    <name evidence="5" type="ORF">CUNI_LOCUS18385</name>
</gene>
<reference evidence="5" key="1">
    <citation type="submission" date="2021-04" db="EMBL/GenBank/DDBJ databases">
        <authorList>
            <consortium name="Molecular Ecology Group"/>
        </authorList>
    </citation>
    <scope>NUCLEOTIDE SEQUENCE</scope>
</reference>
<accession>A0A8S3ZTH8</accession>
<comment type="caution">
    <text evidence="2">Lacks conserved residue(s) required for the propagation of feature annotation.</text>
</comment>
<feature type="chain" id="PRO_5035838570" description="Sushi domain-containing protein" evidence="3">
    <location>
        <begin position="24"/>
        <end position="79"/>
    </location>
</feature>
<feature type="non-terminal residue" evidence="5">
    <location>
        <position position="1"/>
    </location>
</feature>
<feature type="non-terminal residue" evidence="5">
    <location>
        <position position="79"/>
    </location>
</feature>
<organism evidence="5 6">
    <name type="scientific">Candidula unifasciata</name>
    <dbReference type="NCBI Taxonomy" id="100452"/>
    <lineage>
        <taxon>Eukaryota</taxon>
        <taxon>Metazoa</taxon>
        <taxon>Spiralia</taxon>
        <taxon>Lophotrochozoa</taxon>
        <taxon>Mollusca</taxon>
        <taxon>Gastropoda</taxon>
        <taxon>Heterobranchia</taxon>
        <taxon>Euthyneura</taxon>
        <taxon>Panpulmonata</taxon>
        <taxon>Eupulmonata</taxon>
        <taxon>Stylommatophora</taxon>
        <taxon>Helicina</taxon>
        <taxon>Helicoidea</taxon>
        <taxon>Geomitridae</taxon>
        <taxon>Candidula</taxon>
    </lineage>
</organism>
<dbReference type="PROSITE" id="PS50923">
    <property type="entry name" value="SUSHI"/>
    <property type="match status" value="1"/>
</dbReference>
<feature type="signal peptide" evidence="3">
    <location>
        <begin position="1"/>
        <end position="23"/>
    </location>
</feature>
<keyword evidence="2" id="KW-0768">Sushi</keyword>
<evidence type="ECO:0000256" key="1">
    <source>
        <dbReference type="ARBA" id="ARBA00023157"/>
    </source>
</evidence>
<sequence>MEFLQQSWINCVLISFFISDVLCALPCGYVKISNGSARVKSNGRYIEFRCKRNFQLVGVKIAVCLASGQWSKNIPSCVG</sequence>